<dbReference type="PROSITE" id="PS00137">
    <property type="entry name" value="SUBTILASE_HIS"/>
    <property type="match status" value="1"/>
</dbReference>
<evidence type="ECO:0000256" key="1">
    <source>
        <dbReference type="ARBA" id="ARBA00011073"/>
    </source>
</evidence>
<comment type="similarity">
    <text evidence="1 5">Belongs to the peptidase S8 family.</text>
</comment>
<dbReference type="Gene3D" id="3.40.50.200">
    <property type="entry name" value="Peptidase S8/S53 domain"/>
    <property type="match status" value="1"/>
</dbReference>
<evidence type="ECO:0000256" key="3">
    <source>
        <dbReference type="ARBA" id="ARBA00022801"/>
    </source>
</evidence>
<feature type="active site" description="Charge relay system" evidence="5">
    <location>
        <position position="211"/>
    </location>
</feature>
<protein>
    <recommendedName>
        <fullName evidence="6">Peptidase S8/S53 domain-containing protein</fullName>
    </recommendedName>
</protein>
<evidence type="ECO:0000259" key="6">
    <source>
        <dbReference type="Pfam" id="PF00082"/>
    </source>
</evidence>
<dbReference type="Proteomes" id="UP001500936">
    <property type="component" value="Unassembled WGS sequence"/>
</dbReference>
<organism evidence="7 8">
    <name type="scientific">Nibrella viscosa</name>
    <dbReference type="NCBI Taxonomy" id="1084524"/>
    <lineage>
        <taxon>Bacteria</taxon>
        <taxon>Pseudomonadati</taxon>
        <taxon>Bacteroidota</taxon>
        <taxon>Cytophagia</taxon>
        <taxon>Cytophagales</taxon>
        <taxon>Spirosomataceae</taxon>
        <taxon>Nibrella</taxon>
    </lineage>
</organism>
<evidence type="ECO:0000256" key="4">
    <source>
        <dbReference type="ARBA" id="ARBA00022825"/>
    </source>
</evidence>
<comment type="caution">
    <text evidence="7">The sequence shown here is derived from an EMBL/GenBank/DDBJ whole genome shotgun (WGS) entry which is preliminary data.</text>
</comment>
<evidence type="ECO:0000256" key="2">
    <source>
        <dbReference type="ARBA" id="ARBA00022670"/>
    </source>
</evidence>
<accession>A0ABP8KYG3</accession>
<dbReference type="InterPro" id="IPR015500">
    <property type="entry name" value="Peptidase_S8_subtilisin-rel"/>
</dbReference>
<keyword evidence="4 5" id="KW-0720">Serine protease</keyword>
<evidence type="ECO:0000256" key="5">
    <source>
        <dbReference type="PROSITE-ProRule" id="PRU01240"/>
    </source>
</evidence>
<keyword evidence="3 5" id="KW-0378">Hydrolase</keyword>
<proteinExistence type="inferred from homology"/>
<dbReference type="InterPro" id="IPR050131">
    <property type="entry name" value="Peptidase_S8_subtilisin-like"/>
</dbReference>
<dbReference type="InterPro" id="IPR000209">
    <property type="entry name" value="Peptidase_S8/S53_dom"/>
</dbReference>
<dbReference type="PANTHER" id="PTHR43806">
    <property type="entry name" value="PEPTIDASE S8"/>
    <property type="match status" value="1"/>
</dbReference>
<evidence type="ECO:0000313" key="8">
    <source>
        <dbReference type="Proteomes" id="UP001500936"/>
    </source>
</evidence>
<sequence>MILKERKLRKRKIEKAKRKKKKLILEDPKWYEIIITVRTNSDHKDDERHERVVHLINQILKRTENKNRFNENEVVPHLTKRHLFARLQADTIIKLVLADNAEKEYNKVVKEIWPDFTINPLLNKSVKTINADLNEKGAKDLGVGITWAVLDSGIHSAILKQTDRNASQGHRHFITHANMHSNDLYHRDFTVNGSLTVRQNSELPFVDDAGHGTHVAGIIAGASGPRVGGVIDNPPIKAYENKIELEPFNDNVDEEQNGDVKLIPVQVNGLFGVAPQCKLVSLKILKGNNTGKTRSLLAAITHVRNINLQYPNDKIHGINISVGYPFKAKWFSCGQSPVCVELNELVKETNVIVVVAAGNSGYGRIAKEDDGIFMNGVPITINDPGNAQEVITVGSSHREDPVSYGVSFFSSKGPTSDGRIKPDLVAPGENIISCAVGKVCQDAEAKLKMDFLGVDYISLSGTSMAAPHVSGAIAAFLSKRRNYINKPAKEIKMLFMDTATSLPDRDRCFQGAGLVNLEAALNKTKS</sequence>
<keyword evidence="2 5" id="KW-0645">Protease</keyword>
<feature type="domain" description="Peptidase S8/S53" evidence="6">
    <location>
        <begin position="144"/>
        <end position="503"/>
    </location>
</feature>
<feature type="active site" description="Charge relay system" evidence="5">
    <location>
        <position position="463"/>
    </location>
</feature>
<evidence type="ECO:0000313" key="7">
    <source>
        <dbReference type="EMBL" id="GAA4418648.1"/>
    </source>
</evidence>
<dbReference type="InterPro" id="IPR022398">
    <property type="entry name" value="Peptidase_S8_His-AS"/>
</dbReference>
<dbReference type="InterPro" id="IPR036852">
    <property type="entry name" value="Peptidase_S8/S53_dom_sf"/>
</dbReference>
<dbReference type="PANTHER" id="PTHR43806:SF11">
    <property type="entry name" value="CEREVISIN-RELATED"/>
    <property type="match status" value="1"/>
</dbReference>
<dbReference type="CDD" id="cd07487">
    <property type="entry name" value="Peptidases_S8_1"/>
    <property type="match status" value="1"/>
</dbReference>
<feature type="active site" description="Charge relay system" evidence="5">
    <location>
        <position position="151"/>
    </location>
</feature>
<dbReference type="PRINTS" id="PR00723">
    <property type="entry name" value="SUBTILISIN"/>
</dbReference>
<gene>
    <name evidence="7" type="ORF">GCM10023187_52250</name>
</gene>
<dbReference type="PROSITE" id="PS00138">
    <property type="entry name" value="SUBTILASE_SER"/>
    <property type="match status" value="1"/>
</dbReference>
<dbReference type="EMBL" id="BAABHB010000017">
    <property type="protein sequence ID" value="GAA4418648.1"/>
    <property type="molecule type" value="Genomic_DNA"/>
</dbReference>
<name>A0ABP8KYG3_9BACT</name>
<reference evidence="8" key="1">
    <citation type="journal article" date="2019" name="Int. J. Syst. Evol. Microbiol.">
        <title>The Global Catalogue of Microorganisms (GCM) 10K type strain sequencing project: providing services to taxonomists for standard genome sequencing and annotation.</title>
        <authorList>
            <consortium name="The Broad Institute Genomics Platform"/>
            <consortium name="The Broad Institute Genome Sequencing Center for Infectious Disease"/>
            <person name="Wu L."/>
            <person name="Ma J."/>
        </authorList>
    </citation>
    <scope>NUCLEOTIDE SEQUENCE [LARGE SCALE GENOMIC DNA]</scope>
    <source>
        <strain evidence="8">JCM 17925</strain>
    </source>
</reference>
<keyword evidence="8" id="KW-1185">Reference proteome</keyword>
<dbReference type="SUPFAM" id="SSF52743">
    <property type="entry name" value="Subtilisin-like"/>
    <property type="match status" value="1"/>
</dbReference>
<dbReference type="InterPro" id="IPR023828">
    <property type="entry name" value="Peptidase_S8_Ser-AS"/>
</dbReference>
<dbReference type="Pfam" id="PF00082">
    <property type="entry name" value="Peptidase_S8"/>
    <property type="match status" value="1"/>
</dbReference>
<dbReference type="PROSITE" id="PS51892">
    <property type="entry name" value="SUBTILASE"/>
    <property type="match status" value="1"/>
</dbReference>